<evidence type="ECO:0000313" key="4">
    <source>
        <dbReference type="Proteomes" id="UP000520814"/>
    </source>
</evidence>
<dbReference type="NCBIfam" id="TIGR02595">
    <property type="entry name" value="PEP_CTERM"/>
    <property type="match status" value="1"/>
</dbReference>
<dbReference type="PROSITE" id="PS50933">
    <property type="entry name" value="CHRD"/>
    <property type="match status" value="1"/>
</dbReference>
<dbReference type="InterPro" id="IPR013424">
    <property type="entry name" value="Ice-binding_C"/>
</dbReference>
<dbReference type="SMART" id="SM00754">
    <property type="entry name" value="CHRD"/>
    <property type="match status" value="1"/>
</dbReference>
<name>A0A7W9W5Q1_ARMRO</name>
<dbReference type="AlphaFoldDB" id="A0A7W9W5Q1"/>
<evidence type="ECO:0000313" key="3">
    <source>
        <dbReference type="EMBL" id="MBB6049155.1"/>
    </source>
</evidence>
<protein>
    <recommendedName>
        <fullName evidence="2">CHRD domain-containing protein</fullName>
    </recommendedName>
</protein>
<feature type="chain" id="PRO_5031297534" description="CHRD domain-containing protein" evidence="1">
    <location>
        <begin position="26"/>
        <end position="204"/>
    </location>
</feature>
<comment type="caution">
    <text evidence="3">The sequence shown here is derived from an EMBL/GenBank/DDBJ whole genome shotgun (WGS) entry which is preliminary data.</text>
</comment>
<keyword evidence="1" id="KW-0732">Signal</keyword>
<proteinExistence type="predicted"/>
<dbReference type="Pfam" id="PF07589">
    <property type="entry name" value="PEP-CTERM"/>
    <property type="match status" value="1"/>
</dbReference>
<dbReference type="Pfam" id="PF07452">
    <property type="entry name" value="CHRD"/>
    <property type="match status" value="1"/>
</dbReference>
<sequence>MSFSSRLALALVLVCGTGVASQAHTTVYTAILSGPLSSPANASPGVGIATVTLDLDLVTLDVDVTFSGLQGTVVSAQIHAATAAPFAGTAIEAIPFTGFPTGGKSGSYTHNFDLTDGGSYTAGYLAANDLGNIPSTIVSDSLNALDLAMDGGRAYVNIYTSAFPGGEIRGFLVPAADAPEPTPLLLMGLGGLALVRRRRRHTGA</sequence>
<dbReference type="RefSeq" id="WP_184192772.1">
    <property type="nucleotide sequence ID" value="NZ_JACHGW010000001.1"/>
</dbReference>
<dbReference type="EMBL" id="JACHGW010000001">
    <property type="protein sequence ID" value="MBB6049155.1"/>
    <property type="molecule type" value="Genomic_DNA"/>
</dbReference>
<keyword evidence="4" id="KW-1185">Reference proteome</keyword>
<organism evidence="3 4">
    <name type="scientific">Armatimonas rosea</name>
    <dbReference type="NCBI Taxonomy" id="685828"/>
    <lineage>
        <taxon>Bacteria</taxon>
        <taxon>Bacillati</taxon>
        <taxon>Armatimonadota</taxon>
        <taxon>Armatimonadia</taxon>
        <taxon>Armatimonadales</taxon>
        <taxon>Armatimonadaceae</taxon>
        <taxon>Armatimonas</taxon>
    </lineage>
</organism>
<feature type="signal peptide" evidence="1">
    <location>
        <begin position="1"/>
        <end position="25"/>
    </location>
</feature>
<gene>
    <name evidence="3" type="ORF">HNQ39_000917</name>
</gene>
<evidence type="ECO:0000256" key="1">
    <source>
        <dbReference type="SAM" id="SignalP"/>
    </source>
</evidence>
<evidence type="ECO:0000259" key="2">
    <source>
        <dbReference type="PROSITE" id="PS50933"/>
    </source>
</evidence>
<dbReference type="InterPro" id="IPR010895">
    <property type="entry name" value="CHRD"/>
</dbReference>
<reference evidence="3 4" key="1">
    <citation type="submission" date="2020-08" db="EMBL/GenBank/DDBJ databases">
        <title>Genomic Encyclopedia of Type Strains, Phase IV (KMG-IV): sequencing the most valuable type-strain genomes for metagenomic binning, comparative biology and taxonomic classification.</title>
        <authorList>
            <person name="Goeker M."/>
        </authorList>
    </citation>
    <scope>NUCLEOTIDE SEQUENCE [LARGE SCALE GENOMIC DNA]</scope>
    <source>
        <strain evidence="3 4">DSM 23562</strain>
    </source>
</reference>
<feature type="domain" description="CHRD" evidence="2">
    <location>
        <begin position="24"/>
        <end position="177"/>
    </location>
</feature>
<accession>A0A7W9W5Q1</accession>
<dbReference type="Proteomes" id="UP000520814">
    <property type="component" value="Unassembled WGS sequence"/>
</dbReference>